<organism evidence="2">
    <name type="scientific">Clostridium botulinum (strain Eklund 17B / Type B)</name>
    <dbReference type="NCBI Taxonomy" id="935198"/>
    <lineage>
        <taxon>Bacteria</taxon>
        <taxon>Bacillati</taxon>
        <taxon>Bacillota</taxon>
        <taxon>Clostridia</taxon>
        <taxon>Eubacteriales</taxon>
        <taxon>Clostridiaceae</taxon>
        <taxon>Clostridium</taxon>
    </lineage>
</organism>
<keyword evidence="1" id="KW-0472">Membrane</keyword>
<protein>
    <submittedName>
        <fullName evidence="2">Uncharacterized protein</fullName>
    </submittedName>
</protein>
<sequence length="53" mass="5751">MLEGGKTFLNLYSIVVIAILMLKTFKLAGTKNDLEGSITVAAVIPILIYLINI</sequence>
<dbReference type="KEGG" id="cbk:CLL_A2785"/>
<reference evidence="2" key="2">
    <citation type="submission" date="2009-08" db="EMBL/GenBank/DDBJ databases">
        <authorList>
            <person name="Shrivastava S."/>
            <person name="Brinkac L.M."/>
            <person name="Dodson R.J."/>
            <person name="Harkins D.M."/>
            <person name="Durkin A.S."/>
            <person name="Sutton G."/>
        </authorList>
    </citation>
    <scope>NUCLEOTIDE SEQUENCE</scope>
    <source>
        <strain evidence="2">Eklund 17B</strain>
    </source>
</reference>
<accession>U4P830</accession>
<keyword evidence="1" id="KW-0812">Transmembrane</keyword>
<reference evidence="2" key="1">
    <citation type="submission" date="2009-06" db="EMBL/GenBank/DDBJ databases">
        <authorList>
            <consortium name="US DOE Joint Genome Institute (JGI-PGF)"/>
            <person name="Lucas S."/>
            <person name="Copeland A."/>
            <person name="Lapidus A."/>
            <person name="Glavina del Rio T."/>
            <person name="Dalin E."/>
            <person name="Tice H."/>
            <person name="Bruce D."/>
            <person name="Goodwin L."/>
            <person name="Pitluck S."/>
            <person name="Kyrpides N."/>
            <person name="Mavromatis K."/>
            <person name="Ivanova N."/>
            <person name="Saunders E."/>
            <person name="Brettin T."/>
            <person name="Detter J.C."/>
            <person name="Han C."/>
            <person name="Larimer F."/>
            <person name="Land M."/>
            <person name="Hauser L."/>
            <person name="Markowitz V."/>
            <person name="Cheng J.-F."/>
            <person name="Hugenholtz P."/>
            <person name="Woyke T."/>
            <person name="Wu D."/>
            <person name="Gronow S."/>
            <person name="Klenk H.-P."/>
            <person name="Eisen J.A."/>
        </authorList>
    </citation>
    <scope>NUCLEOTIDE SEQUENCE</scope>
    <source>
        <strain evidence="2">Eklund 17B</strain>
    </source>
</reference>
<name>B2TP16_CLOBB</name>
<dbReference type="HOGENOM" id="CLU_3060054_0_0_9"/>
<evidence type="ECO:0000256" key="1">
    <source>
        <dbReference type="SAM" id="Phobius"/>
    </source>
</evidence>
<dbReference type="PATRIC" id="fig|935198.13.peg.2747"/>
<feature type="transmembrane region" description="Helical" evidence="1">
    <location>
        <begin position="7"/>
        <end position="28"/>
    </location>
</feature>
<dbReference type="AlphaFoldDB" id="B2TP16"/>
<evidence type="ECO:0000313" key="2">
    <source>
        <dbReference type="EMBL" id="ACD23524.1"/>
    </source>
</evidence>
<accession>B2TP16</accession>
<gene>
    <name evidence="2" type="ordered locus">CLL_A2785</name>
</gene>
<dbReference type="EMBL" id="CP001056">
    <property type="protein sequence ID" value="ACD23524.1"/>
    <property type="molecule type" value="Genomic_DNA"/>
</dbReference>
<keyword evidence="1" id="KW-1133">Transmembrane helix</keyword>
<proteinExistence type="predicted"/>
<feature type="transmembrane region" description="Helical" evidence="1">
    <location>
        <begin position="34"/>
        <end position="51"/>
    </location>
</feature>